<sequence>MSAVGGYTSRSYQVVEDLAEQADRANPADRDRAIRDYVQALHALAAIRKATDGPPAVTPLQAARRERKRILAKARTARKPRRKKLVAA</sequence>
<reference evidence="2" key="1">
    <citation type="submission" date="2015-03" db="EMBL/GenBank/DDBJ databases">
        <authorList>
            <consortium name="Pathogen Informatics"/>
        </authorList>
    </citation>
    <scope>NUCLEOTIDE SEQUENCE [LARGE SCALE GENOMIC DNA]</scope>
    <source>
        <strain evidence="2">NCTC11134</strain>
        <plasmid evidence="2">2</plasmid>
    </source>
</reference>
<dbReference type="KEGG" id="nfr:ERS450000_05943"/>
<keyword evidence="1" id="KW-0614">Plasmid</keyword>
<dbReference type="RefSeq" id="WP_139337607.1">
    <property type="nucleotide sequence ID" value="NZ_CP031418.1"/>
</dbReference>
<organism evidence="1 2">
    <name type="scientific">Nocardia farcinica</name>
    <dbReference type="NCBI Taxonomy" id="37329"/>
    <lineage>
        <taxon>Bacteria</taxon>
        <taxon>Bacillati</taxon>
        <taxon>Actinomycetota</taxon>
        <taxon>Actinomycetes</taxon>
        <taxon>Mycobacteriales</taxon>
        <taxon>Nocardiaceae</taxon>
        <taxon>Nocardia</taxon>
    </lineage>
</organism>
<protein>
    <submittedName>
        <fullName evidence="1">Uncharacterized protein</fullName>
    </submittedName>
</protein>
<dbReference type="Proteomes" id="UP000057820">
    <property type="component" value="Plasmid 2"/>
</dbReference>
<accession>A0A0H5P8T8</accession>
<dbReference type="AlphaFoldDB" id="A0A0H5P8T8"/>
<proteinExistence type="predicted"/>
<geneLocation type="plasmid" evidence="1">
    <name>2</name>
</geneLocation>
<gene>
    <name evidence="1" type="ORF">ERS450000_05943</name>
</gene>
<evidence type="ECO:0000313" key="1">
    <source>
        <dbReference type="EMBL" id="CRY84265.1"/>
    </source>
</evidence>
<evidence type="ECO:0000313" key="2">
    <source>
        <dbReference type="Proteomes" id="UP000057820"/>
    </source>
</evidence>
<name>A0A0H5P8T8_NOCFR</name>
<dbReference type="EMBL" id="LN868939">
    <property type="protein sequence ID" value="CRY84265.1"/>
    <property type="molecule type" value="Genomic_DNA"/>
</dbReference>